<comment type="caution">
    <text evidence="1">The sequence shown here is derived from an EMBL/GenBank/DDBJ whole genome shotgun (WGS) entry which is preliminary data.</text>
</comment>
<protein>
    <submittedName>
        <fullName evidence="1">Uncharacterized protein</fullName>
    </submittedName>
</protein>
<gene>
    <name evidence="1" type="ORF">LC0644_2115</name>
</gene>
<name>A0A0C9PRB1_LACPA</name>
<reference evidence="2" key="1">
    <citation type="submission" date="2014-05" db="EMBL/GenBank/DDBJ databases">
        <title>Whole genome sequencing of Lactobacillus casei NRIC0644.</title>
        <authorList>
            <person name="Atarashi H."/>
            <person name="Yoshida Y."/>
            <person name="Fujimura S."/>
            <person name="Tanaka N."/>
            <person name="Shiwa Y."/>
            <person name="Yoshikawa H."/>
            <person name="Okada S."/>
            <person name="Nakagawa J."/>
        </authorList>
    </citation>
    <scope>NUCLEOTIDE SEQUENCE [LARGE SCALE GENOMIC DNA]</scope>
    <source>
        <strain evidence="2">NRIC0644</strain>
    </source>
</reference>
<accession>A0A0C9PRB1</accession>
<sequence>MAREIGKQLDRLESLAYKVRTNQYLLDYLREWAETKCDLFRDDDPHMTDGEKIQNRLFLKDNFKKYMDILGQTSLDMIKFEADLMDVRQNIADQCFHEGGDDHE</sequence>
<proteinExistence type="predicted"/>
<dbReference type="AlphaFoldDB" id="A0A0C9PRB1"/>
<evidence type="ECO:0000313" key="1">
    <source>
        <dbReference type="EMBL" id="GAN37526.1"/>
    </source>
</evidence>
<evidence type="ECO:0000313" key="2">
    <source>
        <dbReference type="Proteomes" id="UP000032552"/>
    </source>
</evidence>
<organism evidence="1 2">
    <name type="scientific">Lacticaseibacillus paracasei NRIC 0644</name>
    <dbReference type="NCBI Taxonomy" id="1435038"/>
    <lineage>
        <taxon>Bacteria</taxon>
        <taxon>Bacillati</taxon>
        <taxon>Bacillota</taxon>
        <taxon>Bacilli</taxon>
        <taxon>Lactobacillales</taxon>
        <taxon>Lactobacillaceae</taxon>
        <taxon>Lacticaseibacillus</taxon>
    </lineage>
</organism>
<dbReference type="RefSeq" id="WP_045624632.1">
    <property type="nucleotide sequence ID" value="NZ_BAYM01000244.1"/>
</dbReference>
<dbReference type="EMBL" id="BAYM01000244">
    <property type="protein sequence ID" value="GAN37526.1"/>
    <property type="molecule type" value="Genomic_DNA"/>
</dbReference>
<dbReference type="Proteomes" id="UP000032552">
    <property type="component" value="Unassembled WGS sequence"/>
</dbReference>